<evidence type="ECO:0000256" key="2">
    <source>
        <dbReference type="ARBA" id="ARBA00004370"/>
    </source>
</evidence>
<proteinExistence type="predicted"/>
<dbReference type="EMBL" id="QJKJ01008379">
    <property type="protein sequence ID" value="RDX79963.1"/>
    <property type="molecule type" value="Genomic_DNA"/>
</dbReference>
<keyword evidence="4" id="KW-0732">Signal</keyword>
<evidence type="ECO:0000256" key="7">
    <source>
        <dbReference type="ARBA" id="ARBA00023180"/>
    </source>
</evidence>
<keyword evidence="7" id="KW-0325">Glycoprotein</keyword>
<keyword evidence="8" id="KW-0418">Kinase</keyword>
<sequence>MAGLGTTLESLDLSNNFLIGLIPSNLGQLENLNSLQLDSNQITGHILVELGNLALLQYLNLSNDSLFGSIPAEIAKAISILPKELANIPYINLSYNSFDFSEDLDSNSKLPVTL</sequence>
<keyword evidence="6" id="KW-0472">Membrane</keyword>
<protein>
    <submittedName>
        <fullName evidence="8">LRR receptor kinase SERL2</fullName>
    </submittedName>
</protein>
<keyword evidence="3" id="KW-0433">Leucine-rich repeat</keyword>
<dbReference type="GO" id="GO:0016020">
    <property type="term" value="C:membrane"/>
    <property type="evidence" value="ECO:0007669"/>
    <property type="project" value="UniProtKB-SubCell"/>
</dbReference>
<dbReference type="Gene3D" id="3.80.10.10">
    <property type="entry name" value="Ribonuclease Inhibitor"/>
    <property type="match status" value="1"/>
</dbReference>
<comment type="subcellular location">
    <subcellularLocation>
        <location evidence="1">Cell envelope</location>
    </subcellularLocation>
    <subcellularLocation>
        <location evidence="2">Membrane</location>
    </subcellularLocation>
</comment>
<reference evidence="8" key="1">
    <citation type="submission" date="2018-05" db="EMBL/GenBank/DDBJ databases">
        <title>Draft genome of Mucuna pruriens seed.</title>
        <authorList>
            <person name="Nnadi N.E."/>
            <person name="Vos R."/>
            <person name="Hasami M.H."/>
            <person name="Devisetty U.K."/>
            <person name="Aguiy J.C."/>
        </authorList>
    </citation>
    <scope>NUCLEOTIDE SEQUENCE [LARGE SCALE GENOMIC DNA]</scope>
    <source>
        <strain evidence="8">JCA_2017</strain>
    </source>
</reference>
<dbReference type="SUPFAM" id="SSF52058">
    <property type="entry name" value="L domain-like"/>
    <property type="match status" value="1"/>
</dbReference>
<comment type="caution">
    <text evidence="8">The sequence shown here is derived from an EMBL/GenBank/DDBJ whole genome shotgun (WGS) entry which is preliminary data.</text>
</comment>
<dbReference type="OrthoDB" id="1436446at2759"/>
<accession>A0A371FPG6</accession>
<dbReference type="PANTHER" id="PTHR48059">
    <property type="entry name" value="POLYGALACTURONASE INHIBITOR 1"/>
    <property type="match status" value="1"/>
</dbReference>
<evidence type="ECO:0000313" key="8">
    <source>
        <dbReference type="EMBL" id="RDX79963.1"/>
    </source>
</evidence>
<keyword evidence="5" id="KW-0677">Repeat</keyword>
<dbReference type="InterPro" id="IPR032675">
    <property type="entry name" value="LRR_dom_sf"/>
</dbReference>
<organism evidence="8 9">
    <name type="scientific">Mucuna pruriens</name>
    <name type="common">Velvet bean</name>
    <name type="synonym">Dolichos pruriens</name>
    <dbReference type="NCBI Taxonomy" id="157652"/>
    <lineage>
        <taxon>Eukaryota</taxon>
        <taxon>Viridiplantae</taxon>
        <taxon>Streptophyta</taxon>
        <taxon>Embryophyta</taxon>
        <taxon>Tracheophyta</taxon>
        <taxon>Spermatophyta</taxon>
        <taxon>Magnoliopsida</taxon>
        <taxon>eudicotyledons</taxon>
        <taxon>Gunneridae</taxon>
        <taxon>Pentapetalae</taxon>
        <taxon>rosids</taxon>
        <taxon>fabids</taxon>
        <taxon>Fabales</taxon>
        <taxon>Fabaceae</taxon>
        <taxon>Papilionoideae</taxon>
        <taxon>50 kb inversion clade</taxon>
        <taxon>NPAAA clade</taxon>
        <taxon>indigoferoid/millettioid clade</taxon>
        <taxon>Phaseoleae</taxon>
        <taxon>Mucuna</taxon>
    </lineage>
</organism>
<evidence type="ECO:0000313" key="9">
    <source>
        <dbReference type="Proteomes" id="UP000257109"/>
    </source>
</evidence>
<keyword evidence="8" id="KW-0675">Receptor</keyword>
<evidence type="ECO:0000256" key="5">
    <source>
        <dbReference type="ARBA" id="ARBA00022737"/>
    </source>
</evidence>
<feature type="non-terminal residue" evidence="8">
    <location>
        <position position="1"/>
    </location>
</feature>
<evidence type="ECO:0000256" key="4">
    <source>
        <dbReference type="ARBA" id="ARBA00022729"/>
    </source>
</evidence>
<keyword evidence="9" id="KW-1185">Reference proteome</keyword>
<dbReference type="FunFam" id="3.80.10.10:FF:000041">
    <property type="entry name" value="LRR receptor-like serine/threonine-protein kinase ERECTA"/>
    <property type="match status" value="1"/>
</dbReference>
<evidence type="ECO:0000256" key="6">
    <source>
        <dbReference type="ARBA" id="ARBA00023136"/>
    </source>
</evidence>
<dbReference type="PANTHER" id="PTHR48059:SF30">
    <property type="entry name" value="OS06G0587000 PROTEIN"/>
    <property type="match status" value="1"/>
</dbReference>
<name>A0A371FPG6_MUCPR</name>
<dbReference type="PRINTS" id="PR00019">
    <property type="entry name" value="LEURICHRPT"/>
</dbReference>
<evidence type="ECO:0000256" key="1">
    <source>
        <dbReference type="ARBA" id="ARBA00004196"/>
    </source>
</evidence>
<dbReference type="Proteomes" id="UP000257109">
    <property type="component" value="Unassembled WGS sequence"/>
</dbReference>
<dbReference type="STRING" id="157652.A0A371FPG6"/>
<keyword evidence="8" id="KW-0808">Transferase</keyword>
<evidence type="ECO:0000256" key="3">
    <source>
        <dbReference type="ARBA" id="ARBA00022614"/>
    </source>
</evidence>
<dbReference type="Pfam" id="PF13855">
    <property type="entry name" value="LRR_8"/>
    <property type="match status" value="1"/>
</dbReference>
<dbReference type="AlphaFoldDB" id="A0A371FPG6"/>
<dbReference type="GO" id="GO:0016301">
    <property type="term" value="F:kinase activity"/>
    <property type="evidence" value="ECO:0007669"/>
    <property type="project" value="UniProtKB-KW"/>
</dbReference>
<gene>
    <name evidence="8" type="primary">SERL2</name>
    <name evidence="8" type="ORF">CR513_39554</name>
</gene>
<dbReference type="InterPro" id="IPR051848">
    <property type="entry name" value="PGIP"/>
</dbReference>
<dbReference type="InterPro" id="IPR001611">
    <property type="entry name" value="Leu-rich_rpt"/>
</dbReference>